<feature type="region of interest" description="Disordered" evidence="2">
    <location>
        <begin position="390"/>
        <end position="413"/>
    </location>
</feature>
<keyword evidence="6" id="KW-1185">Reference proteome</keyword>
<dbReference type="InterPro" id="IPR034257">
    <property type="entry name" value="Acinus_RRM"/>
</dbReference>
<feature type="compositionally biased region" description="Basic and acidic residues" evidence="2">
    <location>
        <begin position="232"/>
        <end position="248"/>
    </location>
</feature>
<dbReference type="CDD" id="cd12432">
    <property type="entry name" value="RRM_ACINU"/>
    <property type="match status" value="1"/>
</dbReference>
<evidence type="ECO:0000313" key="6">
    <source>
        <dbReference type="Proteomes" id="UP000253551"/>
    </source>
</evidence>
<dbReference type="PROSITE" id="PS50800">
    <property type="entry name" value="SAP"/>
    <property type="match status" value="1"/>
</dbReference>
<sequence>MTNLSSLKVTQLRDELSKRGIQGKGKKAELIERLQEALDLEKTQESASNNEEPRPDLEATSVTETGDSVGKTEAKEVVEEPTKEATEEPIKETAEESTKEINEKSIKEAIEDPGRETVEEPVKEAFEEPAKETDKEPIKEAKKVEETKEEAEKVTKKEDQKEPNQPEITKEGKPIEQKTEEKQDNIATNKGKESIKENIETLTDIPVNNEPHVPNPMDVDTERGLKRGLSTEPEKFTEEKRAKLEDQKGQTNDNSAILVRGFVRPLILRQAQELFSKYGNVKKFWMDSIKTHCYVIYETSEEAQKAYSQVNGIIFPSETGRKLTVEDVTPVQAESLIEYEQSAAEQRLRINWEDIVSKVKSGEELPSSPASDVRRSRSLGIGQIAKQLAQAASPVEKSANTGSEKVREEKRGVSLDDLFRKTKTVPHLYYLPVSDEEAKAKANQIKNLT</sequence>
<dbReference type="PROSITE" id="PS50102">
    <property type="entry name" value="RRM"/>
    <property type="match status" value="1"/>
</dbReference>
<keyword evidence="1" id="KW-0694">RNA-binding</keyword>
<dbReference type="Gene3D" id="3.30.70.330">
    <property type="match status" value="1"/>
</dbReference>
<accession>A0A367KV10</accession>
<dbReference type="InterPro" id="IPR035979">
    <property type="entry name" value="RBD_domain_sf"/>
</dbReference>
<dbReference type="EMBL" id="PJQM01000244">
    <property type="protein sequence ID" value="RCI06041.1"/>
    <property type="molecule type" value="Genomic_DNA"/>
</dbReference>
<name>A0A367KV10_RHIST</name>
<evidence type="ECO:0000256" key="2">
    <source>
        <dbReference type="SAM" id="MobiDB-lite"/>
    </source>
</evidence>
<dbReference type="InterPro" id="IPR036361">
    <property type="entry name" value="SAP_dom_sf"/>
</dbReference>
<dbReference type="SUPFAM" id="SSF54928">
    <property type="entry name" value="RNA-binding domain, RBD"/>
    <property type="match status" value="1"/>
</dbReference>
<evidence type="ECO:0008006" key="7">
    <source>
        <dbReference type="Google" id="ProtNLM"/>
    </source>
</evidence>
<dbReference type="PANTHER" id="PTHR47031:SF3">
    <property type="entry name" value="SAP DOMAIN-CONTAINING PROTEIN"/>
    <property type="match status" value="1"/>
</dbReference>
<dbReference type="OrthoDB" id="5348404at2759"/>
<comment type="caution">
    <text evidence="5">The sequence shown here is derived from an EMBL/GenBank/DDBJ whole genome shotgun (WGS) entry which is preliminary data.</text>
</comment>
<dbReference type="Pfam" id="PF00076">
    <property type="entry name" value="RRM_1"/>
    <property type="match status" value="1"/>
</dbReference>
<dbReference type="SMART" id="SM00513">
    <property type="entry name" value="SAP"/>
    <property type="match status" value="1"/>
</dbReference>
<dbReference type="Pfam" id="PF16294">
    <property type="entry name" value="RSB_motif"/>
    <property type="match status" value="1"/>
</dbReference>
<dbReference type="Pfam" id="PF02037">
    <property type="entry name" value="SAP"/>
    <property type="match status" value="1"/>
</dbReference>
<feature type="compositionally biased region" description="Basic and acidic residues" evidence="2">
    <location>
        <begin position="26"/>
        <end position="44"/>
    </location>
</feature>
<feature type="compositionally biased region" description="Basic and acidic residues" evidence="2">
    <location>
        <begin position="70"/>
        <end position="199"/>
    </location>
</feature>
<evidence type="ECO:0000256" key="1">
    <source>
        <dbReference type="PROSITE-ProRule" id="PRU00176"/>
    </source>
</evidence>
<evidence type="ECO:0000259" key="4">
    <source>
        <dbReference type="PROSITE" id="PS50800"/>
    </source>
</evidence>
<feature type="compositionally biased region" description="Basic and acidic residues" evidence="2">
    <location>
        <begin position="404"/>
        <end position="413"/>
    </location>
</feature>
<feature type="domain" description="SAP" evidence="4">
    <location>
        <begin position="4"/>
        <end position="38"/>
    </location>
</feature>
<dbReference type="InterPro" id="IPR000504">
    <property type="entry name" value="RRM_dom"/>
</dbReference>
<dbReference type="GO" id="GO:0003723">
    <property type="term" value="F:RNA binding"/>
    <property type="evidence" value="ECO:0007669"/>
    <property type="project" value="UniProtKB-UniRule"/>
</dbReference>
<organism evidence="5 6">
    <name type="scientific">Rhizopus stolonifer</name>
    <name type="common">Rhizopus nigricans</name>
    <dbReference type="NCBI Taxonomy" id="4846"/>
    <lineage>
        <taxon>Eukaryota</taxon>
        <taxon>Fungi</taxon>
        <taxon>Fungi incertae sedis</taxon>
        <taxon>Mucoromycota</taxon>
        <taxon>Mucoromycotina</taxon>
        <taxon>Mucoromycetes</taxon>
        <taxon>Mucorales</taxon>
        <taxon>Mucorineae</taxon>
        <taxon>Rhizopodaceae</taxon>
        <taxon>Rhizopus</taxon>
    </lineage>
</organism>
<gene>
    <name evidence="5" type="ORF">CU098_013246</name>
</gene>
<protein>
    <recommendedName>
        <fullName evidence="7">SAP domain-containing protein</fullName>
    </recommendedName>
</protein>
<dbReference type="SUPFAM" id="SSF68906">
    <property type="entry name" value="SAP domain"/>
    <property type="match status" value="1"/>
</dbReference>
<reference evidence="5 6" key="1">
    <citation type="journal article" date="2018" name="G3 (Bethesda)">
        <title>Phylogenetic and Phylogenomic Definition of Rhizopus Species.</title>
        <authorList>
            <person name="Gryganskyi A.P."/>
            <person name="Golan J."/>
            <person name="Dolatabadi S."/>
            <person name="Mondo S."/>
            <person name="Robb S."/>
            <person name="Idnurm A."/>
            <person name="Muszewska A."/>
            <person name="Steczkiewicz K."/>
            <person name="Masonjones S."/>
            <person name="Liao H.L."/>
            <person name="Gajdeczka M.T."/>
            <person name="Anike F."/>
            <person name="Vuek A."/>
            <person name="Anishchenko I.M."/>
            <person name="Voigt K."/>
            <person name="de Hoog G.S."/>
            <person name="Smith M.E."/>
            <person name="Heitman J."/>
            <person name="Vilgalys R."/>
            <person name="Stajich J.E."/>
        </authorList>
    </citation>
    <scope>NUCLEOTIDE SEQUENCE [LARGE SCALE GENOMIC DNA]</scope>
    <source>
        <strain evidence="5 6">LSU 92-RS-03</strain>
    </source>
</reference>
<dbReference type="PANTHER" id="PTHR47031">
    <property type="entry name" value="SAP DNA-BINDING DOMAIN-CONTAINING PROTEIN"/>
    <property type="match status" value="1"/>
</dbReference>
<dbReference type="Gene3D" id="1.10.720.30">
    <property type="entry name" value="SAP domain"/>
    <property type="match status" value="1"/>
</dbReference>
<evidence type="ECO:0000313" key="5">
    <source>
        <dbReference type="EMBL" id="RCI06041.1"/>
    </source>
</evidence>
<dbReference type="InterPro" id="IPR012677">
    <property type="entry name" value="Nucleotide-bd_a/b_plait_sf"/>
</dbReference>
<dbReference type="Proteomes" id="UP000253551">
    <property type="component" value="Unassembled WGS sequence"/>
</dbReference>
<proteinExistence type="predicted"/>
<dbReference type="AlphaFoldDB" id="A0A367KV10"/>
<feature type="region of interest" description="Disordered" evidence="2">
    <location>
        <begin position="1"/>
        <end position="249"/>
    </location>
</feature>
<evidence type="ECO:0000259" key="3">
    <source>
        <dbReference type="PROSITE" id="PS50102"/>
    </source>
</evidence>
<feature type="domain" description="RRM" evidence="3">
    <location>
        <begin position="255"/>
        <end position="330"/>
    </location>
</feature>
<dbReference type="InterPro" id="IPR003034">
    <property type="entry name" value="SAP_dom"/>
</dbReference>
<dbReference type="InterPro" id="IPR032552">
    <property type="entry name" value="RSB_motif"/>
</dbReference>
<dbReference type="STRING" id="4846.A0A367KV10"/>